<dbReference type="GO" id="GO:0005739">
    <property type="term" value="C:mitochondrion"/>
    <property type="evidence" value="ECO:0007669"/>
    <property type="project" value="TreeGrafter"/>
</dbReference>
<evidence type="ECO:0000313" key="3">
    <source>
        <dbReference type="EMBL" id="PHH79740.1"/>
    </source>
</evidence>
<proteinExistence type="inferred from homology"/>
<reference evidence="3 4" key="1">
    <citation type="submission" date="2017-06" db="EMBL/GenBank/DDBJ databases">
        <title>Ant-infecting Ophiocordyceps genomes reveal a high diversity of potential behavioral manipulation genes and a possible major role for enterotoxins.</title>
        <authorList>
            <person name="De Bekker C."/>
            <person name="Evans H.C."/>
            <person name="Brachmann A."/>
            <person name="Hughes D.P."/>
        </authorList>
    </citation>
    <scope>NUCLEOTIDE SEQUENCE [LARGE SCALE GENOMIC DNA]</scope>
    <source>
        <strain evidence="3 4">1348a</strain>
    </source>
</reference>
<evidence type="ECO:0000256" key="1">
    <source>
        <dbReference type="ARBA" id="ARBA00007355"/>
    </source>
</evidence>
<dbReference type="InterPro" id="IPR007763">
    <property type="entry name" value="NDUFA12"/>
</dbReference>
<sequence>MSPKRAGLLTHAWYRWKALRLPWRKRFYVGQDINGNTFWEFRLTTRGDASGPNMERWRRVVDYPRSTPYSDVKVSPLWHQWLRHCRDEPPSLAEQHQDLVRQHHIKLLAADADARWEAKPRLVDAPAANQTPSSLESSMAQRQHVLANKEENKTLELKLKQPHGIKTKAPGHDWQPAKWVPAAAKKP</sequence>
<comment type="caution">
    <text evidence="3">The sequence shown here is derived from an EMBL/GenBank/DDBJ whole genome shotgun (WGS) entry which is preliminary data.</text>
</comment>
<organism evidence="3 4">
    <name type="scientific">Ophiocordyceps australis</name>
    <dbReference type="NCBI Taxonomy" id="1399860"/>
    <lineage>
        <taxon>Eukaryota</taxon>
        <taxon>Fungi</taxon>
        <taxon>Dikarya</taxon>
        <taxon>Ascomycota</taxon>
        <taxon>Pezizomycotina</taxon>
        <taxon>Sordariomycetes</taxon>
        <taxon>Hypocreomycetidae</taxon>
        <taxon>Hypocreales</taxon>
        <taxon>Ophiocordycipitaceae</taxon>
        <taxon>Ophiocordyceps</taxon>
    </lineage>
</organism>
<comment type="similarity">
    <text evidence="1">Belongs to the complex I NDUFA12 subunit family.</text>
</comment>
<dbReference type="EMBL" id="NJEU01000176">
    <property type="protein sequence ID" value="PHH79740.1"/>
    <property type="molecule type" value="Genomic_DNA"/>
</dbReference>
<name>A0A2C5ZIV2_9HYPO</name>
<feature type="compositionally biased region" description="Low complexity" evidence="2">
    <location>
        <begin position="176"/>
        <end position="187"/>
    </location>
</feature>
<dbReference type="GO" id="GO:0045271">
    <property type="term" value="C:respiratory chain complex I"/>
    <property type="evidence" value="ECO:0007669"/>
    <property type="project" value="InterPro"/>
</dbReference>
<dbReference type="PANTHER" id="PTHR32470">
    <property type="entry name" value="ADH DEHYDROGENASE [UBIQUINONE] 1 ALPHA SUBCOMPLEX ASSEMBLY FACTOR 2"/>
    <property type="match status" value="1"/>
</dbReference>
<evidence type="ECO:0000313" key="4">
    <source>
        <dbReference type="Proteomes" id="UP000224854"/>
    </source>
</evidence>
<feature type="region of interest" description="Disordered" evidence="2">
    <location>
        <begin position="148"/>
        <end position="187"/>
    </location>
</feature>
<dbReference type="Proteomes" id="UP000224854">
    <property type="component" value="Unassembled WGS sequence"/>
</dbReference>
<accession>A0A2C5ZIV2</accession>
<protein>
    <submittedName>
        <fullName evidence="3">Uncharacterized protein</fullName>
    </submittedName>
</protein>
<dbReference type="InterPro" id="IPR052618">
    <property type="entry name" value="ComplexI_NDUFA12"/>
</dbReference>
<evidence type="ECO:0000256" key="2">
    <source>
        <dbReference type="SAM" id="MobiDB-lite"/>
    </source>
</evidence>
<feature type="compositionally biased region" description="Basic and acidic residues" evidence="2">
    <location>
        <begin position="148"/>
        <end position="159"/>
    </location>
</feature>
<dbReference type="PANTHER" id="PTHR32470:SF2">
    <property type="entry name" value="NADH DEHYDROGENASE [UBIQUINONE] 1 ALPHA SUBCOMPLEX ASSEMBLY FACTOR 2"/>
    <property type="match status" value="1"/>
</dbReference>
<gene>
    <name evidence="3" type="ORF">CDD82_2197</name>
</gene>
<dbReference type="OrthoDB" id="10255576at2759"/>
<dbReference type="AlphaFoldDB" id="A0A2C5ZIV2"/>
<dbReference type="GO" id="GO:0032981">
    <property type="term" value="P:mitochondrial respiratory chain complex I assembly"/>
    <property type="evidence" value="ECO:0007669"/>
    <property type="project" value="TreeGrafter"/>
</dbReference>
<dbReference type="Pfam" id="PF05071">
    <property type="entry name" value="NDUFA12"/>
    <property type="match status" value="1"/>
</dbReference>
<keyword evidence="4" id="KW-1185">Reference proteome</keyword>